<name>A0ACC1S9B6_9APHY</name>
<proteinExistence type="predicted"/>
<reference evidence="1" key="1">
    <citation type="submission" date="2022-07" db="EMBL/GenBank/DDBJ databases">
        <title>Genome Sequence of Phlebia brevispora.</title>
        <authorList>
            <person name="Buettner E."/>
        </authorList>
    </citation>
    <scope>NUCLEOTIDE SEQUENCE</scope>
    <source>
        <strain evidence="1">MPL23</strain>
    </source>
</reference>
<accession>A0ACC1S9B6</accession>
<sequence>MRFASPHPPISVDSCRHSYATFLLDRDATYPENDTAYIDGVTGEVVTRAVHRKRVLSFASSARNLQHLGMLELSRGSTAIVFSPNSVIFPVVMMGLAAAGICPAYANMSYKEMELAHAYQISGASHILVHVSLLPVAVGMLASIGVQEDEVKRRIVIISSDREIPPDILAAGWISIDRLVPRDDLTLPERFDGPDADSTAVIYFSSGTTGLNKAVALSHLNISVNILQMASPWKYYKRGQDIVLAVTPFFHIHGGNLVVLLDYYLGVPFVILPRFKAEQCLAAIGKYRITAAMVVPPILTFFATDPRVDQYDVSSLRLVSVGAAPVLPSMYDHCFERFSKRGIRLEFGNAYGLTEVSGLITWLPTERLHDLKGSAGALIANTEGRLVDENGNDVPSGTPGEIWLRGPSVMKGYVNNPQATADVMTPDGWLKTGDIALSTPDGYLTIVDRRKELIKYKGFQVAPAEMEAVLSDHPGIADSGVVGIYSEVEGTELPRAHVVPSMVLLKKDEDAYIEHIHKWLEDQVAHYKLMRGGIVLVDAIPRSPSGKILRRQLKELPPTGNRLKL</sequence>
<evidence type="ECO:0000313" key="2">
    <source>
        <dbReference type="Proteomes" id="UP001148662"/>
    </source>
</evidence>
<dbReference type="EMBL" id="JANHOG010001589">
    <property type="protein sequence ID" value="KAJ3534679.1"/>
    <property type="molecule type" value="Genomic_DNA"/>
</dbReference>
<protein>
    <submittedName>
        <fullName evidence="1">Uncharacterized protein</fullName>
    </submittedName>
</protein>
<dbReference type="Proteomes" id="UP001148662">
    <property type="component" value="Unassembled WGS sequence"/>
</dbReference>
<keyword evidence="2" id="KW-1185">Reference proteome</keyword>
<gene>
    <name evidence="1" type="ORF">NM688_g7100</name>
</gene>
<organism evidence="1 2">
    <name type="scientific">Phlebia brevispora</name>
    <dbReference type="NCBI Taxonomy" id="194682"/>
    <lineage>
        <taxon>Eukaryota</taxon>
        <taxon>Fungi</taxon>
        <taxon>Dikarya</taxon>
        <taxon>Basidiomycota</taxon>
        <taxon>Agaricomycotina</taxon>
        <taxon>Agaricomycetes</taxon>
        <taxon>Polyporales</taxon>
        <taxon>Meruliaceae</taxon>
        <taxon>Phlebia</taxon>
    </lineage>
</organism>
<comment type="caution">
    <text evidence="1">The sequence shown here is derived from an EMBL/GenBank/DDBJ whole genome shotgun (WGS) entry which is preliminary data.</text>
</comment>
<evidence type="ECO:0000313" key="1">
    <source>
        <dbReference type="EMBL" id="KAJ3534679.1"/>
    </source>
</evidence>